<proteinExistence type="predicted"/>
<dbReference type="SMART" id="SM00248">
    <property type="entry name" value="ANK"/>
    <property type="match status" value="4"/>
</dbReference>
<dbReference type="GO" id="GO:0005737">
    <property type="term" value="C:cytoplasm"/>
    <property type="evidence" value="ECO:0007669"/>
    <property type="project" value="TreeGrafter"/>
</dbReference>
<name>A0A2X6R0G1_ECOLX</name>
<sequence>MANSSNMSILALIESNDIDKIRLLIDTNSSLIDTYDANESLLYFFVSNNKPEICSMLIENGMNVNVIDDSYLTPLVEAAYNGALDLVDLLLKNGAWVNGDPRGITTPLIEAIENEHFEVVKLLIINNADVNRLQTKFNRTPLDIATNCQNHKIVELLKNNGAKYSRETIDLETTPGSGILAHIYDNAGVIITDEYIKDDISIKTSLIGKGKQYINNKILFTFGNFVKKPCKEFLICLPYDWPINIQLLDGDYREAFPLKFLFLLSESYKNGMDIKEGSILEKQDIAWRQLKWPENIDALIAVDYSFDHQEKEQDLEGETVDLLLLVPIKYPKSGRPKEDKLNQWIIKRRTAKWDSVSFKNEWLFPV</sequence>
<organism evidence="3 4">
    <name type="scientific">Escherichia coli</name>
    <dbReference type="NCBI Taxonomy" id="562"/>
    <lineage>
        <taxon>Bacteria</taxon>
        <taxon>Pseudomonadati</taxon>
        <taxon>Pseudomonadota</taxon>
        <taxon>Gammaproteobacteria</taxon>
        <taxon>Enterobacterales</taxon>
        <taxon>Enterobacteriaceae</taxon>
        <taxon>Escherichia</taxon>
    </lineage>
</organism>
<dbReference type="InterPro" id="IPR036770">
    <property type="entry name" value="Ankyrin_rpt-contain_sf"/>
</dbReference>
<evidence type="ECO:0000313" key="4">
    <source>
        <dbReference type="Proteomes" id="UP000392867"/>
    </source>
</evidence>
<dbReference type="Proteomes" id="UP000392867">
    <property type="component" value="Unassembled WGS sequence"/>
</dbReference>
<dbReference type="PROSITE" id="PS50088">
    <property type="entry name" value="ANK_REPEAT"/>
    <property type="match status" value="2"/>
</dbReference>
<dbReference type="RefSeq" id="WP_137588799.1">
    <property type="nucleotide sequence ID" value="NZ_BICD01000027.1"/>
</dbReference>
<dbReference type="PANTHER" id="PTHR23206">
    <property type="entry name" value="MASK PROTEIN"/>
    <property type="match status" value="1"/>
</dbReference>
<accession>A0A2X6R0G1</accession>
<dbReference type="AlphaFoldDB" id="A0A2X6R0G1"/>
<dbReference type="PANTHER" id="PTHR23206:SF7">
    <property type="entry name" value="PROTEIN KINASE DOMAIN-CONTAINING PROTEIN"/>
    <property type="match status" value="1"/>
</dbReference>
<dbReference type="Pfam" id="PF12796">
    <property type="entry name" value="Ank_2"/>
    <property type="match status" value="2"/>
</dbReference>
<dbReference type="Gene3D" id="1.25.40.20">
    <property type="entry name" value="Ankyrin repeat-containing domain"/>
    <property type="match status" value="1"/>
</dbReference>
<dbReference type="SUPFAM" id="SSF48403">
    <property type="entry name" value="Ankyrin repeat"/>
    <property type="match status" value="1"/>
</dbReference>
<keyword evidence="2" id="KW-0040">ANK repeat</keyword>
<dbReference type="PROSITE" id="PS50297">
    <property type="entry name" value="ANK_REP_REGION"/>
    <property type="match status" value="1"/>
</dbReference>
<protein>
    <submittedName>
        <fullName evidence="3">Uncharacterized protein</fullName>
    </submittedName>
</protein>
<comment type="caution">
    <text evidence="3">The sequence shown here is derived from an EMBL/GenBank/DDBJ whole genome shotgun (WGS) entry which is preliminary data.</text>
</comment>
<dbReference type="InterPro" id="IPR051631">
    <property type="entry name" value="Ankyrin-KH/SAM_domain"/>
</dbReference>
<gene>
    <name evidence="3" type="ORF">FVB16_05030</name>
</gene>
<evidence type="ECO:0000256" key="2">
    <source>
        <dbReference type="ARBA" id="ARBA00023043"/>
    </source>
</evidence>
<evidence type="ECO:0000313" key="3">
    <source>
        <dbReference type="EMBL" id="MPU48229.1"/>
    </source>
</evidence>
<dbReference type="InterPro" id="IPR002110">
    <property type="entry name" value="Ankyrin_rpt"/>
</dbReference>
<dbReference type="EMBL" id="VOTT01000038">
    <property type="protein sequence ID" value="MPU48229.1"/>
    <property type="molecule type" value="Genomic_DNA"/>
</dbReference>
<keyword evidence="1" id="KW-0677">Repeat</keyword>
<evidence type="ECO:0000256" key="1">
    <source>
        <dbReference type="ARBA" id="ARBA00022737"/>
    </source>
</evidence>
<reference evidence="3 4" key="1">
    <citation type="submission" date="2019-08" db="EMBL/GenBank/DDBJ databases">
        <title>Identification of Water Treatment Resistant and Multidrug Resistant Urinary Pathogenic Escherichia coli in Wastewater.</title>
        <authorList>
            <person name="Neumann N."/>
        </authorList>
    </citation>
    <scope>NUCLEOTIDE SEQUENCE [LARGE SCALE GENOMIC DNA]</scope>
    <source>
        <strain evidence="3 4">WU2356</strain>
    </source>
</reference>